<sequence length="192" mass="21889">MEVFMDDFIVYTDTLMPRKSDPSIEAVHRNRPEGIVLSHLVLSRGIEVDKAKIDIITSLPNPAFVWQVRSFPGHVDFYRRFIKNFNKIALLLSKLLQKDVEFVFNKECVQAFEELKTRLTSTPILQAPNWELPFELMWDASNSALGAVLGQQDGVAQLAHEFVLEIRDKKGADNVVADHLSRIECEPNPMPI</sequence>
<dbReference type="EMBL" id="QJKJ01000835">
    <property type="protein sequence ID" value="RDY10481.1"/>
    <property type="molecule type" value="Genomic_DNA"/>
</dbReference>
<protein>
    <submittedName>
        <fullName evidence="2">Retrovirus-related Pol polyprotein</fullName>
    </submittedName>
</protein>
<comment type="caution">
    <text evidence="2">The sequence shown here is derived from an EMBL/GenBank/DDBJ whole genome shotgun (WGS) entry which is preliminary data.</text>
</comment>
<dbReference type="InterPro" id="IPR043502">
    <property type="entry name" value="DNA/RNA_pol_sf"/>
</dbReference>
<accession>A0A371I642</accession>
<organism evidence="2 3">
    <name type="scientific">Mucuna pruriens</name>
    <name type="common">Velvet bean</name>
    <name type="synonym">Dolichos pruriens</name>
    <dbReference type="NCBI Taxonomy" id="157652"/>
    <lineage>
        <taxon>Eukaryota</taxon>
        <taxon>Viridiplantae</taxon>
        <taxon>Streptophyta</taxon>
        <taxon>Embryophyta</taxon>
        <taxon>Tracheophyta</taxon>
        <taxon>Spermatophyta</taxon>
        <taxon>Magnoliopsida</taxon>
        <taxon>eudicotyledons</taxon>
        <taxon>Gunneridae</taxon>
        <taxon>Pentapetalae</taxon>
        <taxon>rosids</taxon>
        <taxon>fabids</taxon>
        <taxon>Fabales</taxon>
        <taxon>Fabaceae</taxon>
        <taxon>Papilionoideae</taxon>
        <taxon>50 kb inversion clade</taxon>
        <taxon>NPAAA clade</taxon>
        <taxon>indigoferoid/millettioid clade</taxon>
        <taxon>Phaseoleae</taxon>
        <taxon>Mucuna</taxon>
    </lineage>
</organism>
<dbReference type="InterPro" id="IPR043128">
    <property type="entry name" value="Rev_trsase/Diguanyl_cyclase"/>
</dbReference>
<evidence type="ECO:0000259" key="1">
    <source>
        <dbReference type="Pfam" id="PF17919"/>
    </source>
</evidence>
<proteinExistence type="predicted"/>
<feature type="non-terminal residue" evidence="2">
    <location>
        <position position="1"/>
    </location>
</feature>
<evidence type="ECO:0000313" key="3">
    <source>
        <dbReference type="Proteomes" id="UP000257109"/>
    </source>
</evidence>
<gene>
    <name evidence="2" type="primary">POL</name>
    <name evidence="2" type="ORF">CR513_04988</name>
</gene>
<dbReference type="Gene3D" id="3.30.70.270">
    <property type="match status" value="1"/>
</dbReference>
<dbReference type="Pfam" id="PF17919">
    <property type="entry name" value="RT_RNaseH_2"/>
    <property type="match status" value="1"/>
</dbReference>
<dbReference type="OrthoDB" id="427924at2759"/>
<dbReference type="SUPFAM" id="SSF56672">
    <property type="entry name" value="DNA/RNA polymerases"/>
    <property type="match status" value="1"/>
</dbReference>
<dbReference type="PANTHER" id="PTHR34072">
    <property type="entry name" value="ENZYMATIC POLYPROTEIN-RELATED"/>
    <property type="match status" value="1"/>
</dbReference>
<reference evidence="2" key="1">
    <citation type="submission" date="2018-05" db="EMBL/GenBank/DDBJ databases">
        <title>Draft genome of Mucuna pruriens seed.</title>
        <authorList>
            <person name="Nnadi N.E."/>
            <person name="Vos R."/>
            <person name="Hasami M.H."/>
            <person name="Devisetty U.K."/>
            <person name="Aguiy J.C."/>
        </authorList>
    </citation>
    <scope>NUCLEOTIDE SEQUENCE [LARGE SCALE GENOMIC DNA]</scope>
    <source>
        <strain evidence="2">JCA_2017</strain>
    </source>
</reference>
<dbReference type="Proteomes" id="UP000257109">
    <property type="component" value="Unassembled WGS sequence"/>
</dbReference>
<name>A0A371I642_MUCPR</name>
<dbReference type="PANTHER" id="PTHR34072:SF57">
    <property type="entry name" value="RNA-DIRECTED DNA POLYMERASE"/>
    <property type="match status" value="1"/>
</dbReference>
<dbReference type="InterPro" id="IPR041577">
    <property type="entry name" value="RT_RNaseH_2"/>
</dbReference>
<keyword evidence="3" id="KW-1185">Reference proteome</keyword>
<feature type="domain" description="Reverse transcriptase/retrotransposon-derived protein RNase H-like" evidence="1">
    <location>
        <begin position="104"/>
        <end position="155"/>
    </location>
</feature>
<evidence type="ECO:0000313" key="2">
    <source>
        <dbReference type="EMBL" id="RDY10481.1"/>
    </source>
</evidence>
<dbReference type="AlphaFoldDB" id="A0A371I642"/>
<dbReference type="FunFam" id="3.30.70.270:FF:000020">
    <property type="entry name" value="Transposon Tf2-6 polyprotein-like Protein"/>
    <property type="match status" value="1"/>
</dbReference>